<dbReference type="Proteomes" id="UP000774958">
    <property type="component" value="Unassembled WGS sequence"/>
</dbReference>
<dbReference type="EMBL" id="JAIRBT010000006">
    <property type="protein sequence ID" value="MBZ6065887.1"/>
    <property type="molecule type" value="Genomic_DNA"/>
</dbReference>
<comment type="caution">
    <text evidence="2">The sequence shown here is derived from an EMBL/GenBank/DDBJ whole genome shotgun (WGS) entry which is preliminary data.</text>
</comment>
<evidence type="ECO:0000256" key="1">
    <source>
        <dbReference type="SAM" id="Phobius"/>
    </source>
</evidence>
<protein>
    <submittedName>
        <fullName evidence="2">Uncharacterized protein</fullName>
    </submittedName>
</protein>
<organism evidence="2 3">
    <name type="scientific">Aeromonas schubertii</name>
    <dbReference type="NCBI Taxonomy" id="652"/>
    <lineage>
        <taxon>Bacteria</taxon>
        <taxon>Pseudomonadati</taxon>
        <taxon>Pseudomonadota</taxon>
        <taxon>Gammaproteobacteria</taxon>
        <taxon>Aeromonadales</taxon>
        <taxon>Aeromonadaceae</taxon>
        <taxon>Aeromonas</taxon>
    </lineage>
</organism>
<gene>
    <name evidence="2" type="ORF">LA374_06680</name>
</gene>
<name>A0ABS7V9Z2_9GAMM</name>
<feature type="transmembrane region" description="Helical" evidence="1">
    <location>
        <begin position="40"/>
        <end position="58"/>
    </location>
</feature>
<evidence type="ECO:0000313" key="2">
    <source>
        <dbReference type="EMBL" id="MBZ6065887.1"/>
    </source>
</evidence>
<keyword evidence="1" id="KW-0812">Transmembrane</keyword>
<keyword evidence="1" id="KW-1133">Transmembrane helix</keyword>
<proteinExistence type="predicted"/>
<dbReference type="RefSeq" id="WP_136613487.1">
    <property type="nucleotide sequence ID" value="NZ_CP039611.1"/>
</dbReference>
<keyword evidence="3" id="KW-1185">Reference proteome</keyword>
<keyword evidence="1" id="KW-0472">Membrane</keyword>
<reference evidence="2 3" key="1">
    <citation type="submission" date="2021-09" db="EMBL/GenBank/DDBJ databases">
        <title>Aeromonas schubertii isolated from Asian sea bass.</title>
        <authorList>
            <person name="Pinpimai K."/>
        </authorList>
    </citation>
    <scope>NUCLEOTIDE SEQUENCE [LARGE SCALE GENOMIC DNA]</scope>
    <source>
        <strain evidence="2 3">CHULA2021a</strain>
    </source>
</reference>
<accession>A0ABS7V9Z2</accession>
<sequence length="67" mass="7225">MKQTDSLSLCVREGLTLMIGANLLLLATLLFAASLSGMPWPWMALIALPPSLAGALLCQLRQREGKE</sequence>
<feature type="transmembrane region" description="Helical" evidence="1">
    <location>
        <begin position="15"/>
        <end position="34"/>
    </location>
</feature>
<evidence type="ECO:0000313" key="3">
    <source>
        <dbReference type="Proteomes" id="UP000774958"/>
    </source>
</evidence>